<accession>B2W3L9</accession>
<evidence type="ECO:0000313" key="2">
    <source>
        <dbReference type="EMBL" id="EDU47976.1"/>
    </source>
</evidence>
<evidence type="ECO:0000313" key="3">
    <source>
        <dbReference type="Proteomes" id="UP000001471"/>
    </source>
</evidence>
<dbReference type="EMBL" id="DS231618">
    <property type="protein sequence ID" value="EDU47976.1"/>
    <property type="molecule type" value="Genomic_DNA"/>
</dbReference>
<dbReference type="HOGENOM" id="CLU_2387283_0_0_1"/>
<name>B2W3L9_PYRTR</name>
<gene>
    <name evidence="2" type="ORF">PTRG_05069</name>
</gene>
<protein>
    <submittedName>
        <fullName evidence="2">Uncharacterized protein</fullName>
    </submittedName>
</protein>
<dbReference type="AlphaFoldDB" id="B2W3L9"/>
<dbReference type="InParanoid" id="B2W3L9"/>
<organism evidence="2 3">
    <name type="scientific">Pyrenophora tritici-repentis (strain Pt-1C-BFP)</name>
    <name type="common">Wheat tan spot fungus</name>
    <name type="synonym">Drechslera tritici-repentis</name>
    <dbReference type="NCBI Taxonomy" id="426418"/>
    <lineage>
        <taxon>Eukaryota</taxon>
        <taxon>Fungi</taxon>
        <taxon>Dikarya</taxon>
        <taxon>Ascomycota</taxon>
        <taxon>Pezizomycotina</taxon>
        <taxon>Dothideomycetes</taxon>
        <taxon>Pleosporomycetidae</taxon>
        <taxon>Pleosporales</taxon>
        <taxon>Pleosporineae</taxon>
        <taxon>Pleosporaceae</taxon>
        <taxon>Pyrenophora</taxon>
    </lineage>
</organism>
<reference evidence="3" key="1">
    <citation type="journal article" date="2013" name="G3 (Bethesda)">
        <title>Comparative genomics of a plant-pathogenic fungus, Pyrenophora tritici-repentis, reveals transduplication and the impact of repeat elements on pathogenicity and population divergence.</title>
        <authorList>
            <person name="Manning V.A."/>
            <person name="Pandelova I."/>
            <person name="Dhillon B."/>
            <person name="Wilhelm L.J."/>
            <person name="Goodwin S.B."/>
            <person name="Berlin A.M."/>
            <person name="Figueroa M."/>
            <person name="Freitag M."/>
            <person name="Hane J.K."/>
            <person name="Henrissat B."/>
            <person name="Holman W.H."/>
            <person name="Kodira C.D."/>
            <person name="Martin J."/>
            <person name="Oliver R.P."/>
            <person name="Robbertse B."/>
            <person name="Schackwitz W."/>
            <person name="Schwartz D.C."/>
            <person name="Spatafora J.W."/>
            <person name="Turgeon B.G."/>
            <person name="Yandava C."/>
            <person name="Young S."/>
            <person name="Zhou S."/>
            <person name="Zeng Q."/>
            <person name="Grigoriev I.V."/>
            <person name="Ma L.-J."/>
            <person name="Ciuffetti L.M."/>
        </authorList>
    </citation>
    <scope>NUCLEOTIDE SEQUENCE [LARGE SCALE GENOMIC DNA]</scope>
    <source>
        <strain evidence="3">Pt-1C-BFP</strain>
    </source>
</reference>
<sequence length="94" mass="10239">MHSTLAIVLIGFSALTTAVEAPKGHACQIIYDYCNVEPGTHHRGTCWWNCGPKGKRDGYNGACMVYVLPSVNGKKEQEGGAPPNYCSWDPAIHF</sequence>
<proteinExistence type="predicted"/>
<dbReference type="Proteomes" id="UP000001471">
    <property type="component" value="Unassembled WGS sequence"/>
</dbReference>
<evidence type="ECO:0000256" key="1">
    <source>
        <dbReference type="SAM" id="SignalP"/>
    </source>
</evidence>
<feature type="chain" id="PRO_5002782878" evidence="1">
    <location>
        <begin position="19"/>
        <end position="94"/>
    </location>
</feature>
<keyword evidence="1" id="KW-0732">Signal</keyword>
<feature type="signal peptide" evidence="1">
    <location>
        <begin position="1"/>
        <end position="18"/>
    </location>
</feature>